<keyword evidence="1" id="KW-0560">Oxidoreductase</keyword>
<dbReference type="InterPro" id="IPR036291">
    <property type="entry name" value="NAD(P)-bd_dom_sf"/>
</dbReference>
<dbReference type="PANTHER" id="PTHR43157:SF31">
    <property type="entry name" value="PHOSPHATIDYLINOSITOL-GLYCAN BIOSYNTHESIS CLASS F PROTEIN"/>
    <property type="match status" value="1"/>
</dbReference>
<evidence type="ECO:0000256" key="1">
    <source>
        <dbReference type="ARBA" id="ARBA00023002"/>
    </source>
</evidence>
<dbReference type="PRINTS" id="PR00081">
    <property type="entry name" value="GDHRDH"/>
</dbReference>
<dbReference type="Pfam" id="PF00106">
    <property type="entry name" value="adh_short"/>
    <property type="match status" value="1"/>
</dbReference>
<evidence type="ECO:0000313" key="3">
    <source>
        <dbReference type="EMBL" id="GIH16713.1"/>
    </source>
</evidence>
<name>A0A8J3QTU0_9ACTN</name>
<keyword evidence="4" id="KW-1185">Reference proteome</keyword>
<dbReference type="SUPFAM" id="SSF51735">
    <property type="entry name" value="NAD(P)-binding Rossmann-fold domains"/>
    <property type="match status" value="1"/>
</dbReference>
<dbReference type="GO" id="GO:0016491">
    <property type="term" value="F:oxidoreductase activity"/>
    <property type="evidence" value="ECO:0007669"/>
    <property type="project" value="UniProtKB-KW"/>
</dbReference>
<organism evidence="3 4">
    <name type="scientific">Rugosimonospora africana</name>
    <dbReference type="NCBI Taxonomy" id="556532"/>
    <lineage>
        <taxon>Bacteria</taxon>
        <taxon>Bacillati</taxon>
        <taxon>Actinomycetota</taxon>
        <taxon>Actinomycetes</taxon>
        <taxon>Micromonosporales</taxon>
        <taxon>Micromonosporaceae</taxon>
        <taxon>Rugosimonospora</taxon>
    </lineage>
</organism>
<comment type="caution">
    <text evidence="3">The sequence shown here is derived from an EMBL/GenBank/DDBJ whole genome shotgun (WGS) entry which is preliminary data.</text>
</comment>
<dbReference type="Proteomes" id="UP000642748">
    <property type="component" value="Unassembled WGS sequence"/>
</dbReference>
<evidence type="ECO:0000256" key="2">
    <source>
        <dbReference type="RuleBase" id="RU000363"/>
    </source>
</evidence>
<dbReference type="PANTHER" id="PTHR43157">
    <property type="entry name" value="PHOSPHATIDYLINOSITOL-GLYCAN BIOSYNTHESIS CLASS F PROTEIN-RELATED"/>
    <property type="match status" value="1"/>
</dbReference>
<evidence type="ECO:0000313" key="4">
    <source>
        <dbReference type="Proteomes" id="UP000642748"/>
    </source>
</evidence>
<dbReference type="Gene3D" id="3.40.50.720">
    <property type="entry name" value="NAD(P)-binding Rossmann-like Domain"/>
    <property type="match status" value="1"/>
</dbReference>
<dbReference type="InterPro" id="IPR002347">
    <property type="entry name" value="SDR_fam"/>
</dbReference>
<gene>
    <name evidence="3" type="ORF">Raf01_48850</name>
</gene>
<protein>
    <submittedName>
        <fullName evidence="3">Retinol dehydrogenase</fullName>
    </submittedName>
</protein>
<reference evidence="3" key="1">
    <citation type="submission" date="2021-01" db="EMBL/GenBank/DDBJ databases">
        <title>Whole genome shotgun sequence of Rugosimonospora africana NBRC 104875.</title>
        <authorList>
            <person name="Komaki H."/>
            <person name="Tamura T."/>
        </authorList>
    </citation>
    <scope>NUCLEOTIDE SEQUENCE</scope>
    <source>
        <strain evidence="3">NBRC 104875</strain>
    </source>
</reference>
<dbReference type="AlphaFoldDB" id="A0A8J3QTU0"/>
<sequence length="279" mass="30303">MHSNLTGKVCMVTGANRGIGYATSVALARAGAIVTLVGRDPARLESARDAIRRTTGADRIDYLPADLASQAAVRSLAERFRDRHDRLDVLVNNAATISEQRQVTVDGRERTFAVNHLAYFLLTRLLLDLLVAAHGVVVNVAASRHRDAVEGIEDIDSLTGYEMRSAYIRSKLANVSFTLELARRLGASARANSFCPGATATEALMQFARIPPEQWQQRLAQYPSPDTAAEVAMSVITSPGTGRYLEDGVDVTPSPQALDQDLARRLWSRCSALTGLPED</sequence>
<comment type="similarity">
    <text evidence="2">Belongs to the short-chain dehydrogenases/reductases (SDR) family.</text>
</comment>
<proteinExistence type="inferred from homology"/>
<dbReference type="EMBL" id="BONZ01000045">
    <property type="protein sequence ID" value="GIH16713.1"/>
    <property type="molecule type" value="Genomic_DNA"/>
</dbReference>
<dbReference type="PRINTS" id="PR00080">
    <property type="entry name" value="SDRFAMILY"/>
</dbReference>
<accession>A0A8J3QTU0</accession>